<accession>A0A368DZZ4</accession>
<evidence type="ECO:0000256" key="10">
    <source>
        <dbReference type="ARBA" id="ARBA00048721"/>
    </source>
</evidence>
<evidence type="ECO:0000256" key="2">
    <source>
        <dbReference type="ARBA" id="ARBA00005019"/>
    </source>
</evidence>
<evidence type="ECO:0000256" key="1">
    <source>
        <dbReference type="ARBA" id="ARBA00002324"/>
    </source>
</evidence>
<keyword evidence="5 11" id="KW-0808">Transferase</keyword>
<evidence type="ECO:0000256" key="9">
    <source>
        <dbReference type="ARBA" id="ARBA00023027"/>
    </source>
</evidence>
<dbReference type="CDD" id="cd02165">
    <property type="entry name" value="NMNAT"/>
    <property type="match status" value="1"/>
</dbReference>
<evidence type="ECO:0000259" key="12">
    <source>
        <dbReference type="Pfam" id="PF01467"/>
    </source>
</evidence>
<evidence type="ECO:0000256" key="6">
    <source>
        <dbReference type="ARBA" id="ARBA00022695"/>
    </source>
</evidence>
<evidence type="ECO:0000256" key="3">
    <source>
        <dbReference type="ARBA" id="ARBA00009014"/>
    </source>
</evidence>
<dbReference type="SUPFAM" id="SSF52374">
    <property type="entry name" value="Nucleotidylyl transferase"/>
    <property type="match status" value="1"/>
</dbReference>
<evidence type="ECO:0000256" key="4">
    <source>
        <dbReference type="ARBA" id="ARBA00022642"/>
    </source>
</evidence>
<dbReference type="InterPro" id="IPR004821">
    <property type="entry name" value="Cyt_trans-like"/>
</dbReference>
<dbReference type="AlphaFoldDB" id="A0A368DZZ4"/>
<dbReference type="InterPro" id="IPR014729">
    <property type="entry name" value="Rossmann-like_a/b/a_fold"/>
</dbReference>
<comment type="catalytic activity">
    <reaction evidence="10 11">
        <text>nicotinate beta-D-ribonucleotide + ATP + H(+) = deamido-NAD(+) + diphosphate</text>
        <dbReference type="Rhea" id="RHEA:22860"/>
        <dbReference type="ChEBI" id="CHEBI:15378"/>
        <dbReference type="ChEBI" id="CHEBI:30616"/>
        <dbReference type="ChEBI" id="CHEBI:33019"/>
        <dbReference type="ChEBI" id="CHEBI:57502"/>
        <dbReference type="ChEBI" id="CHEBI:58437"/>
        <dbReference type="EC" id="2.7.7.18"/>
    </reaction>
</comment>
<dbReference type="Gene3D" id="3.40.50.620">
    <property type="entry name" value="HUPs"/>
    <property type="match status" value="1"/>
</dbReference>
<dbReference type="EC" id="2.7.7.18" evidence="11"/>
<comment type="function">
    <text evidence="1 11">Catalyzes the reversible adenylation of nicotinate mononucleotide (NaMN) to nicotinic acid adenine dinucleotide (NaAD).</text>
</comment>
<dbReference type="Pfam" id="PF01467">
    <property type="entry name" value="CTP_transf_like"/>
    <property type="match status" value="1"/>
</dbReference>
<dbReference type="PANTHER" id="PTHR39321:SF3">
    <property type="entry name" value="PHOSPHOPANTETHEINE ADENYLYLTRANSFERASE"/>
    <property type="match status" value="1"/>
</dbReference>
<protein>
    <recommendedName>
        <fullName evidence="11">Probable nicotinate-nucleotide adenylyltransferase</fullName>
        <ecNumber evidence="11">2.7.7.18</ecNumber>
    </recommendedName>
    <alternativeName>
        <fullName evidence="11">Deamido-NAD(+) diphosphorylase</fullName>
    </alternativeName>
    <alternativeName>
        <fullName evidence="11">Deamido-NAD(+) pyrophosphorylase</fullName>
    </alternativeName>
    <alternativeName>
        <fullName evidence="11">Nicotinate mononucleotide adenylyltransferase</fullName>
        <shortName evidence="11">NaMN adenylyltransferase</shortName>
    </alternativeName>
</protein>
<comment type="pathway">
    <text evidence="2 11">Cofactor biosynthesis; NAD(+) biosynthesis; deamido-NAD(+) from nicotinate D-ribonucleotide: step 1/1.</text>
</comment>
<proteinExistence type="inferred from homology"/>
<dbReference type="NCBIfam" id="TIGR00482">
    <property type="entry name" value="nicotinate (nicotinamide) nucleotide adenylyltransferase"/>
    <property type="match status" value="1"/>
</dbReference>
<evidence type="ECO:0000256" key="7">
    <source>
        <dbReference type="ARBA" id="ARBA00022741"/>
    </source>
</evidence>
<dbReference type="GO" id="GO:0009435">
    <property type="term" value="P:NAD+ biosynthetic process"/>
    <property type="evidence" value="ECO:0007669"/>
    <property type="project" value="UniProtKB-UniRule"/>
</dbReference>
<organism evidence="13 14">
    <name type="scientific">PS1 clade bacterium</name>
    <dbReference type="NCBI Taxonomy" id="2175152"/>
    <lineage>
        <taxon>Bacteria</taxon>
        <taxon>Pseudomonadati</taxon>
        <taxon>Pseudomonadota</taxon>
        <taxon>Alphaproteobacteria</taxon>
        <taxon>PS1 clade</taxon>
    </lineage>
</organism>
<comment type="caution">
    <text evidence="13">The sequence shown here is derived from an EMBL/GenBank/DDBJ whole genome shotgun (WGS) entry which is preliminary data.</text>
</comment>
<dbReference type="NCBIfam" id="NF000843">
    <property type="entry name" value="PRK00071.2-2"/>
    <property type="match status" value="1"/>
</dbReference>
<sequence length="199" mass="22271">MFRRRKLFTPGMTVGLFGGSFDPPHKGHSLVSAKLQAALGLDVVWWLVAPQNPLKSTSPDAMENRLKACQDLVGSLNNRVYISDEETRLGTRNTVDTIRKLKQTYPQVRFIWLMGADNMTSLHHWKDWQVLMHDVPMAIYPRPGYVVKAGLSPAAQQFGNYRIAADQAANLKTIDAPAWVMLTGKMDDISSTTLRNNSS</sequence>
<evidence type="ECO:0000256" key="5">
    <source>
        <dbReference type="ARBA" id="ARBA00022679"/>
    </source>
</evidence>
<dbReference type="GO" id="GO:0004515">
    <property type="term" value="F:nicotinate-nucleotide adenylyltransferase activity"/>
    <property type="evidence" value="ECO:0007669"/>
    <property type="project" value="UniProtKB-UniRule"/>
</dbReference>
<gene>
    <name evidence="11" type="primary">nadD</name>
    <name evidence="13" type="ORF">DBW69_04010</name>
</gene>
<dbReference type="InterPro" id="IPR005248">
    <property type="entry name" value="NadD/NMNAT"/>
</dbReference>
<keyword evidence="9 11" id="KW-0520">NAD</keyword>
<dbReference type="GO" id="GO:0005524">
    <property type="term" value="F:ATP binding"/>
    <property type="evidence" value="ECO:0007669"/>
    <property type="project" value="UniProtKB-KW"/>
</dbReference>
<evidence type="ECO:0000256" key="8">
    <source>
        <dbReference type="ARBA" id="ARBA00022840"/>
    </source>
</evidence>
<dbReference type="UniPathway" id="UPA00253">
    <property type="reaction ID" value="UER00332"/>
</dbReference>
<dbReference type="HAMAP" id="MF_00244">
    <property type="entry name" value="NaMN_adenylyltr"/>
    <property type="match status" value="1"/>
</dbReference>
<dbReference type="Proteomes" id="UP000252132">
    <property type="component" value="Unassembled WGS sequence"/>
</dbReference>
<name>A0A368DZZ4_9PROT</name>
<comment type="similarity">
    <text evidence="3 11">Belongs to the NadD family.</text>
</comment>
<keyword evidence="8 11" id="KW-0067">ATP-binding</keyword>
<dbReference type="EMBL" id="QOQF01000011">
    <property type="protein sequence ID" value="RCL77194.1"/>
    <property type="molecule type" value="Genomic_DNA"/>
</dbReference>
<evidence type="ECO:0000313" key="13">
    <source>
        <dbReference type="EMBL" id="RCL77194.1"/>
    </source>
</evidence>
<keyword evidence="4 11" id="KW-0662">Pyridine nucleotide biosynthesis</keyword>
<reference evidence="13 14" key="1">
    <citation type="journal article" date="2018" name="Microbiome">
        <title>Fine metagenomic profile of the Mediterranean stratified and mixed water columns revealed by assembly and recruitment.</title>
        <authorList>
            <person name="Haro-Moreno J.M."/>
            <person name="Lopez-Perez M."/>
            <person name="De La Torre J.R."/>
            <person name="Picazo A."/>
            <person name="Camacho A."/>
            <person name="Rodriguez-Valera F."/>
        </authorList>
    </citation>
    <scope>NUCLEOTIDE SEQUENCE [LARGE SCALE GENOMIC DNA]</scope>
    <source>
        <strain evidence="13">MED-G55</strain>
    </source>
</reference>
<keyword evidence="7 11" id="KW-0547">Nucleotide-binding</keyword>
<keyword evidence="6 11" id="KW-0548">Nucleotidyltransferase</keyword>
<feature type="domain" description="Cytidyltransferase-like" evidence="12">
    <location>
        <begin position="16"/>
        <end position="196"/>
    </location>
</feature>
<evidence type="ECO:0000313" key="14">
    <source>
        <dbReference type="Proteomes" id="UP000252132"/>
    </source>
</evidence>
<evidence type="ECO:0000256" key="11">
    <source>
        <dbReference type="HAMAP-Rule" id="MF_00244"/>
    </source>
</evidence>
<dbReference type="PANTHER" id="PTHR39321">
    <property type="entry name" value="NICOTINATE-NUCLEOTIDE ADENYLYLTRANSFERASE-RELATED"/>
    <property type="match status" value="1"/>
</dbReference>